<dbReference type="KEGG" id="mlir:LPB04_12860"/>
<feature type="transmembrane region" description="Helical" evidence="8">
    <location>
        <begin position="326"/>
        <end position="345"/>
    </location>
</feature>
<dbReference type="RefSeq" id="WP_193684967.1">
    <property type="nucleotide sequence ID" value="NZ_CP062941.1"/>
</dbReference>
<organism evidence="10 11">
    <name type="scientific">Massilia litorea</name>
    <dbReference type="NCBI Taxonomy" id="2769491"/>
    <lineage>
        <taxon>Bacteria</taxon>
        <taxon>Pseudomonadati</taxon>
        <taxon>Pseudomonadota</taxon>
        <taxon>Betaproteobacteria</taxon>
        <taxon>Burkholderiales</taxon>
        <taxon>Oxalobacteraceae</taxon>
        <taxon>Telluria group</taxon>
        <taxon>Massilia</taxon>
    </lineage>
</organism>
<proteinExistence type="predicted"/>
<protein>
    <recommendedName>
        <fullName evidence="7">Putative tartrate transporter</fullName>
    </recommendedName>
</protein>
<dbReference type="SUPFAM" id="SSF103473">
    <property type="entry name" value="MFS general substrate transporter"/>
    <property type="match status" value="1"/>
</dbReference>
<dbReference type="CDD" id="cd17319">
    <property type="entry name" value="MFS_ExuT_GudP_like"/>
    <property type="match status" value="1"/>
</dbReference>
<comment type="subcellular location">
    <subcellularLocation>
        <location evidence="1">Membrane</location>
        <topology evidence="1">Multi-pass membrane protein</topology>
    </subcellularLocation>
</comment>
<keyword evidence="3 8" id="KW-0812">Transmembrane</keyword>
<evidence type="ECO:0000256" key="8">
    <source>
        <dbReference type="SAM" id="Phobius"/>
    </source>
</evidence>
<feature type="transmembrane region" description="Helical" evidence="8">
    <location>
        <begin position="157"/>
        <end position="180"/>
    </location>
</feature>
<dbReference type="Pfam" id="PF07690">
    <property type="entry name" value="MFS_1"/>
    <property type="match status" value="1"/>
</dbReference>
<dbReference type="EMBL" id="CP062941">
    <property type="protein sequence ID" value="QOL47913.1"/>
    <property type="molecule type" value="Genomic_DNA"/>
</dbReference>
<evidence type="ECO:0000313" key="11">
    <source>
        <dbReference type="Proteomes" id="UP000593875"/>
    </source>
</evidence>
<evidence type="ECO:0000256" key="6">
    <source>
        <dbReference type="ARBA" id="ARBA00058119"/>
    </source>
</evidence>
<evidence type="ECO:0000313" key="10">
    <source>
        <dbReference type="EMBL" id="QOL47913.1"/>
    </source>
</evidence>
<comment type="function">
    <text evidence="6">Component of the tartrate utilization system and may allow entry of tartrate and tartrate dehydrogenase.</text>
</comment>
<dbReference type="InterPro" id="IPR020846">
    <property type="entry name" value="MFS_dom"/>
</dbReference>
<evidence type="ECO:0000256" key="2">
    <source>
        <dbReference type="ARBA" id="ARBA00022448"/>
    </source>
</evidence>
<gene>
    <name evidence="10" type="ORF">LPB04_12860</name>
</gene>
<feature type="transmembrane region" description="Helical" evidence="8">
    <location>
        <begin position="29"/>
        <end position="47"/>
    </location>
</feature>
<keyword evidence="2" id="KW-0813">Transport</keyword>
<feature type="transmembrane region" description="Helical" evidence="8">
    <location>
        <begin position="383"/>
        <end position="405"/>
    </location>
</feature>
<dbReference type="FunFam" id="1.20.1250.20:FF:000126">
    <property type="entry name" value="MFS transporter permease"/>
    <property type="match status" value="1"/>
</dbReference>
<keyword evidence="5 8" id="KW-0472">Membrane</keyword>
<evidence type="ECO:0000259" key="9">
    <source>
        <dbReference type="PROSITE" id="PS50850"/>
    </source>
</evidence>
<dbReference type="Proteomes" id="UP000593875">
    <property type="component" value="Chromosome"/>
</dbReference>
<dbReference type="PANTHER" id="PTHR43791">
    <property type="entry name" value="PERMEASE-RELATED"/>
    <property type="match status" value="1"/>
</dbReference>
<keyword evidence="4 8" id="KW-1133">Transmembrane helix</keyword>
<feature type="domain" description="Major facilitator superfamily (MFS) profile" evidence="9">
    <location>
        <begin position="33"/>
        <end position="447"/>
    </location>
</feature>
<feature type="transmembrane region" description="Helical" evidence="8">
    <location>
        <begin position="123"/>
        <end position="145"/>
    </location>
</feature>
<feature type="transmembrane region" description="Helical" evidence="8">
    <location>
        <begin position="294"/>
        <end position="314"/>
    </location>
</feature>
<feature type="transmembrane region" description="Helical" evidence="8">
    <location>
        <begin position="351"/>
        <end position="371"/>
    </location>
</feature>
<dbReference type="GO" id="GO:0016020">
    <property type="term" value="C:membrane"/>
    <property type="evidence" value="ECO:0007669"/>
    <property type="project" value="UniProtKB-SubCell"/>
</dbReference>
<dbReference type="PANTHER" id="PTHR43791:SF36">
    <property type="entry name" value="TRANSPORTER, PUTATIVE (AFU_ORTHOLOGUE AFUA_6G08340)-RELATED"/>
    <property type="match status" value="1"/>
</dbReference>
<dbReference type="Gene3D" id="1.20.1250.20">
    <property type="entry name" value="MFS general substrate transporter like domains"/>
    <property type="match status" value="2"/>
</dbReference>
<evidence type="ECO:0000256" key="7">
    <source>
        <dbReference type="ARBA" id="ARBA00074139"/>
    </source>
</evidence>
<sequence length="448" mass="48630">MNTDTAGMAIPLAPGAAAPDEQARVYRRVNLRLIPFLFICYVAAYLDRINIGFAQLQMKADLGFSDAVYGLGAGIFFFGYALFEVPSNLLLVRIGARKTLLRIMVLWGLTSAGMMFVRTPTQLYIARFLLGLFEAGFFPGIILYFTYWYPSKMRARIIALFMSGMAVAGIVGGPLSGWIMNDMAGVNGWAGWQWMFLIEGIPAIFLGLMAWLMLADRPGQARWLSAREKDIIEQTLQQDRHDLGPAHHSSLRQALSDPKIYILAFSYFTFIAGTYVITFWLPTIIKSFGIADPLRIGLLTAIPYIVGAIGMVLLSRHSDRTRERRWHAAGAAFLGGAGLVAASLLPGHLALALVALSFATIGILATMPLFWAMPTAYLSGPAAAGGIALINSLGLIGGFVSPFVIGWFKTATGSVNYGLYFVTALMVLGGIALLVGVPAKALREKRVA</sequence>
<feature type="transmembrane region" description="Helical" evidence="8">
    <location>
        <begin position="67"/>
        <end position="92"/>
    </location>
</feature>
<dbReference type="PROSITE" id="PS50850">
    <property type="entry name" value="MFS"/>
    <property type="match status" value="1"/>
</dbReference>
<reference evidence="10 11" key="1">
    <citation type="submission" date="2020-10" db="EMBL/GenBank/DDBJ databases">
        <title>Genome sequencing of Massilia sp. LPB0304.</title>
        <authorList>
            <person name="Kim J."/>
        </authorList>
    </citation>
    <scope>NUCLEOTIDE SEQUENCE [LARGE SCALE GENOMIC DNA]</scope>
    <source>
        <strain evidence="10 11">LPB0304</strain>
    </source>
</reference>
<feature type="transmembrane region" description="Helical" evidence="8">
    <location>
        <begin position="417"/>
        <end position="437"/>
    </location>
</feature>
<dbReference type="FunFam" id="1.20.1250.20:FF:000018">
    <property type="entry name" value="MFS transporter permease"/>
    <property type="match status" value="1"/>
</dbReference>
<feature type="transmembrane region" description="Helical" evidence="8">
    <location>
        <begin position="99"/>
        <end position="117"/>
    </location>
</feature>
<dbReference type="InterPro" id="IPR036259">
    <property type="entry name" value="MFS_trans_sf"/>
</dbReference>
<evidence type="ECO:0000256" key="4">
    <source>
        <dbReference type="ARBA" id="ARBA00022989"/>
    </source>
</evidence>
<keyword evidence="11" id="KW-1185">Reference proteome</keyword>
<dbReference type="GO" id="GO:0022857">
    <property type="term" value="F:transmembrane transporter activity"/>
    <property type="evidence" value="ECO:0007669"/>
    <property type="project" value="InterPro"/>
</dbReference>
<name>A0A7L9TYR4_9BURK</name>
<dbReference type="AlphaFoldDB" id="A0A7L9TYR4"/>
<feature type="transmembrane region" description="Helical" evidence="8">
    <location>
        <begin position="192"/>
        <end position="214"/>
    </location>
</feature>
<feature type="transmembrane region" description="Helical" evidence="8">
    <location>
        <begin position="260"/>
        <end position="282"/>
    </location>
</feature>
<dbReference type="InterPro" id="IPR011701">
    <property type="entry name" value="MFS"/>
</dbReference>
<accession>A0A7L9TYR4</accession>
<evidence type="ECO:0000256" key="3">
    <source>
        <dbReference type="ARBA" id="ARBA00022692"/>
    </source>
</evidence>
<evidence type="ECO:0000256" key="5">
    <source>
        <dbReference type="ARBA" id="ARBA00023136"/>
    </source>
</evidence>
<evidence type="ECO:0000256" key="1">
    <source>
        <dbReference type="ARBA" id="ARBA00004141"/>
    </source>
</evidence>